<dbReference type="KEGG" id="msar:MSAR_15950"/>
<keyword evidence="4" id="KW-1185">Reference proteome</keyword>
<feature type="compositionally biased region" description="Low complexity" evidence="1">
    <location>
        <begin position="186"/>
        <end position="199"/>
    </location>
</feature>
<name>A0A7I7SQN2_9MYCO</name>
<dbReference type="Proteomes" id="UP000466445">
    <property type="component" value="Chromosome"/>
</dbReference>
<feature type="transmembrane region" description="Helical" evidence="2">
    <location>
        <begin position="52"/>
        <end position="69"/>
    </location>
</feature>
<feature type="region of interest" description="Disordered" evidence="1">
    <location>
        <begin position="164"/>
        <end position="213"/>
    </location>
</feature>
<sequence length="213" mass="22138">MRFARETLRRIVRNAGIVQDESAMGTEFAGDCVASVMTFGLTSPRARARKPAALLGAVVVGAGLLASVAPDPLPPPVRTVQLDIAMTSSVGPVVGLVTEFVKTVARILLLPALPVIIGAVLYQNTATCYSNNSCGRDPLFQLSNLIIKATTALTASAVPAAAQVPTKASRVTTPRKTSAAQHHPARSTTAAAHAKAPTKFTSAKRGTGHSARY</sequence>
<feature type="transmembrane region" description="Helical" evidence="2">
    <location>
        <begin position="103"/>
        <end position="122"/>
    </location>
</feature>
<evidence type="ECO:0000313" key="3">
    <source>
        <dbReference type="EMBL" id="BBY58459.1"/>
    </source>
</evidence>
<gene>
    <name evidence="3" type="ORF">MSAR_15950</name>
</gene>
<dbReference type="AlphaFoldDB" id="A0A7I7SQN2"/>
<keyword evidence="2" id="KW-0812">Transmembrane</keyword>
<accession>A0A7I7SQN2</accession>
<reference evidence="3 4" key="1">
    <citation type="journal article" date="2019" name="Emerg. Microbes Infect.">
        <title>Comprehensive subspecies identification of 175 nontuberculous mycobacteria species based on 7547 genomic profiles.</title>
        <authorList>
            <person name="Matsumoto Y."/>
            <person name="Kinjo T."/>
            <person name="Motooka D."/>
            <person name="Nabeya D."/>
            <person name="Jung N."/>
            <person name="Uechi K."/>
            <person name="Horii T."/>
            <person name="Iida T."/>
            <person name="Fujita J."/>
            <person name="Nakamura S."/>
        </authorList>
    </citation>
    <scope>NUCLEOTIDE SEQUENCE [LARGE SCALE GENOMIC DNA]</scope>
    <source>
        <strain evidence="3 4">JCM 30395</strain>
    </source>
</reference>
<dbReference type="EMBL" id="AP022595">
    <property type="protein sequence ID" value="BBY58459.1"/>
    <property type="molecule type" value="Genomic_DNA"/>
</dbReference>
<evidence type="ECO:0000256" key="1">
    <source>
        <dbReference type="SAM" id="MobiDB-lite"/>
    </source>
</evidence>
<keyword evidence="2" id="KW-0472">Membrane</keyword>
<evidence type="ECO:0000256" key="2">
    <source>
        <dbReference type="SAM" id="Phobius"/>
    </source>
</evidence>
<evidence type="ECO:0000313" key="4">
    <source>
        <dbReference type="Proteomes" id="UP000466445"/>
    </source>
</evidence>
<protein>
    <submittedName>
        <fullName evidence="3">Uncharacterized protein</fullName>
    </submittedName>
</protein>
<proteinExistence type="predicted"/>
<feature type="compositionally biased region" description="Polar residues" evidence="1">
    <location>
        <begin position="169"/>
        <end position="180"/>
    </location>
</feature>
<organism evidence="3 4">
    <name type="scientific">Mycolicibacterium sarraceniae</name>
    <dbReference type="NCBI Taxonomy" id="1534348"/>
    <lineage>
        <taxon>Bacteria</taxon>
        <taxon>Bacillati</taxon>
        <taxon>Actinomycetota</taxon>
        <taxon>Actinomycetes</taxon>
        <taxon>Mycobacteriales</taxon>
        <taxon>Mycobacteriaceae</taxon>
        <taxon>Mycolicibacterium</taxon>
    </lineage>
</organism>
<keyword evidence="2" id="KW-1133">Transmembrane helix</keyword>